<evidence type="ECO:0000313" key="1">
    <source>
        <dbReference type="EMBL" id="KAJ0172163.1"/>
    </source>
</evidence>
<protein>
    <submittedName>
        <fullName evidence="1">Uncharacterized protein</fullName>
    </submittedName>
</protein>
<sequence length="1323" mass="151972">MKEQNIIDLLKIKFILKELWERCRSCEIRSASLEGWRRALRPRNHSRLFPEWRRKRSQQRRRSNEMNPPSALHGAMSRDRKPFTYTPGGLNLSEIKSERMAQRLMRNAMNPGVPEKPIQMIQSPPMPSTPIAVPNYNCLPVQVFPTFNLPANPKSLLRTRSIPDQPRDPPIQRVPPPSHMANNNTKPPVAEYYDTFTKPTLPYIPVNNNRPASMIEYDLPGNTFSLPRNYGSEGFTHRPVHPPFLSQQNNDNEYLGGTPKTEVQERQPLIDSYQLAIEKDLVNETNKSVDCITDVEKPLLEMKIEPDALKQDADEDTLDDKREVKVVKKTVNQEIKREAQNGDQNGDAEAEMTVKLPTKKVGAKTETKVEVVKKILPDGMVEEIKTTTTKTTIDGKTEIKTETETRILSKEEADEEIEEVEEEEEEEEENGEVSVQEVQDPKSNEIQSEKVISSTLKENGEPDNIIKTEERSESTTTTTKKIVVEHDKEERVEDEEEIVEEEEIEESEPVTVVIKKSAEKLPEPEEEEEEEQIEETETKEIEENVVESKVQEEKEIDELQEEIEKDVKEKETEKIVKKKELPKEESEVDEEEEFDNKQEQGEEQKEIKKEQEPASGGDKNEKEEPEQVEVKIVEEKQDVIDIPVTKLADEIKKEVTVEKESVQQILLEDQKEEPKEETVKHEIKHEIKLEYEQPTQETTPKPEIKVPLREPSIPLDKVEDVEIKPIGPAETLTKSRVENTEIITTSGAEKPTGLCTEYNRIENIVTVNRTTKTLDQAYESITQQGVPTVKTYFAPSIDRISTSPLPSSPYQPVYPPVPTTERRHSLLLERLSVERQIPTDVYQYNTTTNNQTYEQQRQWSQEPQAEVLTVSNVKPSSINQNNQQWYQQTTRDNVLYNNVSPLPAAPAPAPPTWSQPKPQPQPAYKPQPTYSPQPTYQIPTYQSPTQPQYKPTQTETIEERSSNTYNTYTPKPTWTSTVESVPAINTPSNQYSYISKDTTDSFKETTQYSSSYVPPPWEQVTGYVANNTDSYYQPPPSNTFTPTAAPVPSETWKPKPTSKFSKPPPTAYIPPAPNQSFVKPVIVEPPRLPGRKTYYSEYERRYITVPESNYIPTETKFQPQPDPSPQYYYDNNEASETVEHEWRKELREFTEKTSQTETNVKPPWEVDQTYAKTPASTYTPTPTWSQTVRPGSWRERSFESEYVSQEWPKTNTLGRGRPLSTYCIPESTIPERTRGVSVDRYNPNSYQSPVAAEHPPVQTHTLTTPTPHAYHNPNVPAYHARASAEPREQPTSYQHPRTFRDPRPSPFQSRSFKYLQWITGTED</sequence>
<evidence type="ECO:0000313" key="2">
    <source>
        <dbReference type="Proteomes" id="UP000824533"/>
    </source>
</evidence>
<proteinExistence type="predicted"/>
<gene>
    <name evidence="1" type="ORF">K1T71_012136</name>
</gene>
<name>A0ACC1CKR2_9NEOP</name>
<dbReference type="EMBL" id="CM034408">
    <property type="protein sequence ID" value="KAJ0172163.1"/>
    <property type="molecule type" value="Genomic_DNA"/>
</dbReference>
<reference evidence="1 2" key="1">
    <citation type="journal article" date="2021" name="Front. Genet.">
        <title>Chromosome-Level Genome Assembly Reveals Significant Gene Expansion in the Toll and IMD Signaling Pathways of Dendrolimus kikuchii.</title>
        <authorList>
            <person name="Zhou J."/>
            <person name="Wu P."/>
            <person name="Xiong Z."/>
            <person name="Liu N."/>
            <person name="Zhao N."/>
            <person name="Ji M."/>
            <person name="Qiu Y."/>
            <person name="Yang B."/>
        </authorList>
    </citation>
    <scope>NUCLEOTIDE SEQUENCE [LARGE SCALE GENOMIC DNA]</scope>
    <source>
        <strain evidence="1">Ann1</strain>
    </source>
</reference>
<dbReference type="Proteomes" id="UP000824533">
    <property type="component" value="Linkage Group LG22"/>
</dbReference>
<keyword evidence="2" id="KW-1185">Reference proteome</keyword>
<comment type="caution">
    <text evidence="1">The sequence shown here is derived from an EMBL/GenBank/DDBJ whole genome shotgun (WGS) entry which is preliminary data.</text>
</comment>
<accession>A0ACC1CKR2</accession>
<organism evidence="1 2">
    <name type="scientific">Dendrolimus kikuchii</name>
    <dbReference type="NCBI Taxonomy" id="765133"/>
    <lineage>
        <taxon>Eukaryota</taxon>
        <taxon>Metazoa</taxon>
        <taxon>Ecdysozoa</taxon>
        <taxon>Arthropoda</taxon>
        <taxon>Hexapoda</taxon>
        <taxon>Insecta</taxon>
        <taxon>Pterygota</taxon>
        <taxon>Neoptera</taxon>
        <taxon>Endopterygota</taxon>
        <taxon>Lepidoptera</taxon>
        <taxon>Glossata</taxon>
        <taxon>Ditrysia</taxon>
        <taxon>Bombycoidea</taxon>
        <taxon>Lasiocampidae</taxon>
        <taxon>Dendrolimus</taxon>
    </lineage>
</organism>